<sequence length="124" mass="14371">MRGEEPSDSEMENLRSDSANQKPCLTVKTGFVWDVPDTLENPELDSESEDEEQSKKRMKQLKKSDRIAMAQEEEQRLHQLELSRLEESQTPQSALEFEAFLQKSPNSSAVWIQFISFHLEVSRI</sequence>
<protein>
    <submittedName>
        <fullName evidence="2">Protein RRP5</fullName>
    </submittedName>
</protein>
<dbReference type="OrthoDB" id="412781at2759"/>
<keyword evidence="3" id="KW-1185">Reference proteome</keyword>
<feature type="compositionally biased region" description="Acidic residues" evidence="1">
    <location>
        <begin position="1"/>
        <end position="11"/>
    </location>
</feature>
<dbReference type="EMBL" id="VSRR010112530">
    <property type="protein sequence ID" value="MPC98065.1"/>
    <property type="molecule type" value="Genomic_DNA"/>
</dbReference>
<dbReference type="GO" id="GO:0003723">
    <property type="term" value="F:RNA binding"/>
    <property type="evidence" value="ECO:0007669"/>
    <property type="project" value="TreeGrafter"/>
</dbReference>
<reference evidence="2 3" key="1">
    <citation type="submission" date="2019-05" db="EMBL/GenBank/DDBJ databases">
        <title>Another draft genome of Portunus trituberculatus and its Hox gene families provides insights of decapod evolution.</title>
        <authorList>
            <person name="Jeong J.-H."/>
            <person name="Song I."/>
            <person name="Kim S."/>
            <person name="Choi T."/>
            <person name="Kim D."/>
            <person name="Ryu S."/>
            <person name="Kim W."/>
        </authorList>
    </citation>
    <scope>NUCLEOTIDE SEQUENCE [LARGE SCALE GENOMIC DNA]</scope>
    <source>
        <tissue evidence="2">Muscle</tissue>
    </source>
</reference>
<organism evidence="2 3">
    <name type="scientific">Portunus trituberculatus</name>
    <name type="common">Swimming crab</name>
    <name type="synonym">Neptunus trituberculatus</name>
    <dbReference type="NCBI Taxonomy" id="210409"/>
    <lineage>
        <taxon>Eukaryota</taxon>
        <taxon>Metazoa</taxon>
        <taxon>Ecdysozoa</taxon>
        <taxon>Arthropoda</taxon>
        <taxon>Crustacea</taxon>
        <taxon>Multicrustacea</taxon>
        <taxon>Malacostraca</taxon>
        <taxon>Eumalacostraca</taxon>
        <taxon>Eucarida</taxon>
        <taxon>Decapoda</taxon>
        <taxon>Pleocyemata</taxon>
        <taxon>Brachyura</taxon>
        <taxon>Eubrachyura</taxon>
        <taxon>Portunoidea</taxon>
        <taxon>Portunidae</taxon>
        <taxon>Portuninae</taxon>
        <taxon>Portunus</taxon>
    </lineage>
</organism>
<feature type="region of interest" description="Disordered" evidence="1">
    <location>
        <begin position="36"/>
        <end position="88"/>
    </location>
</feature>
<feature type="compositionally biased region" description="Acidic residues" evidence="1">
    <location>
        <begin position="40"/>
        <end position="52"/>
    </location>
</feature>
<dbReference type="GO" id="GO:0006364">
    <property type="term" value="P:rRNA processing"/>
    <property type="evidence" value="ECO:0007669"/>
    <property type="project" value="InterPro"/>
</dbReference>
<dbReference type="PANTHER" id="PTHR23270">
    <property type="entry name" value="PROGRAMMED CELL DEATH PROTEIN 11 PRE-RRNA PROCESSING PROTEIN RRP5"/>
    <property type="match status" value="1"/>
</dbReference>
<proteinExistence type="predicted"/>
<dbReference type="Proteomes" id="UP000324222">
    <property type="component" value="Unassembled WGS sequence"/>
</dbReference>
<evidence type="ECO:0000313" key="3">
    <source>
        <dbReference type="Proteomes" id="UP000324222"/>
    </source>
</evidence>
<dbReference type="AlphaFoldDB" id="A0A5B7JTY1"/>
<name>A0A5B7JTY1_PORTR</name>
<comment type="caution">
    <text evidence="2">The sequence shown here is derived from an EMBL/GenBank/DDBJ whole genome shotgun (WGS) entry which is preliminary data.</text>
</comment>
<dbReference type="PANTHER" id="PTHR23270:SF10">
    <property type="entry name" value="PROTEIN RRP5 HOMOLOG"/>
    <property type="match status" value="1"/>
</dbReference>
<gene>
    <name evidence="2" type="primary">PDCD11_2</name>
    <name evidence="2" type="ORF">E2C01_093415</name>
</gene>
<dbReference type="InterPro" id="IPR045209">
    <property type="entry name" value="Rrp5"/>
</dbReference>
<dbReference type="GO" id="GO:0032040">
    <property type="term" value="C:small-subunit processome"/>
    <property type="evidence" value="ECO:0007669"/>
    <property type="project" value="TreeGrafter"/>
</dbReference>
<accession>A0A5B7JTY1</accession>
<evidence type="ECO:0000313" key="2">
    <source>
        <dbReference type="EMBL" id="MPC98065.1"/>
    </source>
</evidence>
<feature type="compositionally biased region" description="Basic and acidic residues" evidence="1">
    <location>
        <begin position="73"/>
        <end position="87"/>
    </location>
</feature>
<feature type="region of interest" description="Disordered" evidence="1">
    <location>
        <begin position="1"/>
        <end position="22"/>
    </location>
</feature>
<evidence type="ECO:0000256" key="1">
    <source>
        <dbReference type="SAM" id="MobiDB-lite"/>
    </source>
</evidence>